<comment type="subunit">
    <text evidence="13">Component of the ATP synthase complex composed at least of ATP5F1A/subunit alpha, ATP5F1B/subunit beta, ATP5MC1/subunit c (homooctomer), MT-ATP6/subunit a, MT-ATP8/subunit 8, ATP5ME/subunit e, ATP5MF/subunit f, ATP5MG/subunit g, ATP5MK/subunit k, ATP5MJ/subunit j, ATP5F1C/subunit gamma, ATP5F1D/subunit delta, ATP5F1E/subunit epsilon, ATP5PF/subunit F6, ATP5PB/subunit b, ATP5PD/subunit d, ATP5PO/subunit OSCP. ATP synthase complex consists of a soluble F(1) head domain (subunits alpha(3) and beta(3)) - the catalytic core - and a membrane F(0) domain - the membrane proton channel (subunits c, a, 8, e, f, g, k and j). These two domains are linked by a central stalk (subunits gamma, delta, and epsilon) rotating inside the F1 region and a stationary peripheral stalk (subunits F6, b, d, and OSCP).</text>
</comment>
<keyword evidence="11" id="KW-0066">ATP synthesis</keyword>
<evidence type="ECO:0000256" key="2">
    <source>
        <dbReference type="ARBA" id="ARBA00008892"/>
    </source>
</evidence>
<evidence type="ECO:0000256" key="14">
    <source>
        <dbReference type="RuleBase" id="RU003661"/>
    </source>
</evidence>
<dbReference type="GO" id="GO:0045259">
    <property type="term" value="C:proton-transporting ATP synthase complex"/>
    <property type="evidence" value="ECO:0007669"/>
    <property type="project" value="UniProtKB-KW"/>
</dbReference>
<dbReference type="EMBL" id="AP012316">
    <property type="protein sequence ID" value="BAO84801.1"/>
    <property type="molecule type" value="Genomic_DNA"/>
</dbReference>
<name>A0A060NQG5_9TELE</name>
<evidence type="ECO:0000256" key="5">
    <source>
        <dbReference type="ARBA" id="ARBA00022692"/>
    </source>
</evidence>
<organism evidence="16">
    <name type="scientific">Callionymus enneactis</name>
    <name type="common">mangrove dragonet</name>
    <dbReference type="NCBI Taxonomy" id="1147745"/>
    <lineage>
        <taxon>Eukaryota</taxon>
        <taxon>Metazoa</taxon>
        <taxon>Chordata</taxon>
        <taxon>Craniata</taxon>
        <taxon>Vertebrata</taxon>
        <taxon>Euteleostomi</taxon>
        <taxon>Actinopterygii</taxon>
        <taxon>Neopterygii</taxon>
        <taxon>Teleostei</taxon>
        <taxon>Neoteleostei</taxon>
        <taxon>Acanthomorphata</taxon>
        <taxon>Syngnathiaria</taxon>
        <taxon>Syngnathiformes</taxon>
        <taxon>Callionymoidei</taxon>
        <taxon>Callionymidae</taxon>
        <taxon>Callionymus</taxon>
        <taxon>Paradiplogrammus</taxon>
    </lineage>
</organism>
<dbReference type="InterPro" id="IPR001421">
    <property type="entry name" value="ATP8_metazoa"/>
</dbReference>
<keyword evidence="6 14" id="KW-0375">Hydrogen ion transport</keyword>
<keyword evidence="10 15" id="KW-0472">Membrane</keyword>
<evidence type="ECO:0000256" key="12">
    <source>
        <dbReference type="ARBA" id="ARBA00053067"/>
    </source>
</evidence>
<dbReference type="GO" id="GO:0031966">
    <property type="term" value="C:mitochondrial membrane"/>
    <property type="evidence" value="ECO:0007669"/>
    <property type="project" value="UniProtKB-SubCell"/>
</dbReference>
<keyword evidence="3 14" id="KW-0813">Transport</keyword>
<evidence type="ECO:0000256" key="4">
    <source>
        <dbReference type="ARBA" id="ARBA00022547"/>
    </source>
</evidence>
<dbReference type="Pfam" id="PF00895">
    <property type="entry name" value="ATP-synt_8"/>
    <property type="match status" value="1"/>
</dbReference>
<dbReference type="PANTHER" id="PTHR39937:SF1">
    <property type="entry name" value="ATP SYNTHASE PROTEIN 8"/>
    <property type="match status" value="1"/>
</dbReference>
<evidence type="ECO:0000313" key="16">
    <source>
        <dbReference type="EMBL" id="BAO84801.1"/>
    </source>
</evidence>
<reference evidence="16" key="1">
    <citation type="journal article" date="2014" name="Gene">
        <title>Mitogenomic circumscription of a novel percomorph fish clade mainly comprising "Syngnathoidei" (Teleostei).</title>
        <authorList>
            <person name="Song H.Y."/>
            <person name="Mabuchi K."/>
            <person name="Satoh T.P."/>
            <person name="Moore J.A."/>
            <person name="Yamanoue Y."/>
            <person name="Miya M."/>
            <person name="Nishida M."/>
        </authorList>
    </citation>
    <scope>NUCLEOTIDE SEQUENCE</scope>
</reference>
<dbReference type="GO" id="GO:0015078">
    <property type="term" value="F:proton transmembrane transporter activity"/>
    <property type="evidence" value="ECO:0007669"/>
    <property type="project" value="InterPro"/>
</dbReference>
<evidence type="ECO:0000256" key="9">
    <source>
        <dbReference type="ARBA" id="ARBA00023128"/>
    </source>
</evidence>
<gene>
    <name evidence="16" type="primary">ATPase 8</name>
</gene>
<dbReference type="AlphaFoldDB" id="A0A060NQG5"/>
<keyword evidence="5 14" id="KW-0812">Transmembrane</keyword>
<evidence type="ECO:0000256" key="11">
    <source>
        <dbReference type="ARBA" id="ARBA00023310"/>
    </source>
</evidence>
<dbReference type="GO" id="GO:0015986">
    <property type="term" value="P:proton motive force-driven ATP synthesis"/>
    <property type="evidence" value="ECO:0007669"/>
    <property type="project" value="InterPro"/>
</dbReference>
<evidence type="ECO:0000256" key="13">
    <source>
        <dbReference type="ARBA" id="ARBA00064647"/>
    </source>
</evidence>
<evidence type="ECO:0000256" key="3">
    <source>
        <dbReference type="ARBA" id="ARBA00022448"/>
    </source>
</evidence>
<evidence type="ECO:0000256" key="10">
    <source>
        <dbReference type="ARBA" id="ARBA00023136"/>
    </source>
</evidence>
<accession>A0A060NQG5</accession>
<keyword evidence="7 15" id="KW-1133">Transmembrane helix</keyword>
<evidence type="ECO:0000256" key="8">
    <source>
        <dbReference type="ARBA" id="ARBA00023065"/>
    </source>
</evidence>
<evidence type="ECO:0000256" key="15">
    <source>
        <dbReference type="SAM" id="Phobius"/>
    </source>
</evidence>
<keyword evidence="8 14" id="KW-0406">Ion transport</keyword>
<geneLocation type="mitochondrion" evidence="16"/>
<proteinExistence type="inferred from homology"/>
<dbReference type="PANTHER" id="PTHR39937">
    <property type="entry name" value="ATP SYNTHASE PROTEIN 8"/>
    <property type="match status" value="1"/>
</dbReference>
<evidence type="ECO:0000256" key="7">
    <source>
        <dbReference type="ARBA" id="ARBA00022989"/>
    </source>
</evidence>
<comment type="function">
    <text evidence="12">Subunit 8, of the mitochondrial membrane ATP synthase complex (F(1)F(0) ATP synthase or Complex V) that produces ATP from ADP in the presence of a proton gradient across the membrane which is generated by electron transport complexes of the respiratory chain. ATP synthase complex consist of a soluble F(1) head domain - the catalytic core - and a membrane F(1) domain - the membrane proton channel. These two domains are linked by a central stalk rotating inside the F(1) region and a stationary peripheral stalk. During catalysis, ATP synthesis in the catalytic domain of F(1) is coupled via a rotary mechanism of the central stalk subunits to proton translocation. In vivo, can only synthesize ATP although its ATP hydrolase activity can be activated artificially in vitro. Part of the complex F(0) domain.</text>
</comment>
<feature type="transmembrane region" description="Helical" evidence="15">
    <location>
        <begin position="6"/>
        <end position="24"/>
    </location>
</feature>
<keyword evidence="4 14" id="KW-0138">CF(0)</keyword>
<sequence>MPQLNPAPWFPIMVFSWLAFLMFLPPKVMSREYLNNLVSETKETMTKNPWNWPW</sequence>
<evidence type="ECO:0000256" key="6">
    <source>
        <dbReference type="ARBA" id="ARBA00022781"/>
    </source>
</evidence>
<evidence type="ECO:0000256" key="1">
    <source>
        <dbReference type="ARBA" id="ARBA00004304"/>
    </source>
</evidence>
<keyword evidence="9 14" id="KW-0496">Mitochondrion</keyword>
<comment type="subcellular location">
    <subcellularLocation>
        <location evidence="1 14">Mitochondrion membrane</location>
        <topology evidence="1 14">Single-pass membrane protein</topology>
    </subcellularLocation>
</comment>
<dbReference type="InterPro" id="IPR050635">
    <property type="entry name" value="ATPase_protein_8"/>
</dbReference>
<comment type="similarity">
    <text evidence="2 14">Belongs to the ATPase protein 8 family.</text>
</comment>
<protein>
    <recommendedName>
        <fullName evidence="14">ATP synthase complex subunit 8</fullName>
    </recommendedName>
</protein>